<comment type="caution">
    <text evidence="1">The sequence shown here is derived from an EMBL/GenBank/DDBJ whole genome shotgun (WGS) entry which is preliminary data.</text>
</comment>
<dbReference type="SUPFAM" id="SSF50729">
    <property type="entry name" value="PH domain-like"/>
    <property type="match status" value="1"/>
</dbReference>
<dbReference type="Proteomes" id="UP001359485">
    <property type="component" value="Unassembled WGS sequence"/>
</dbReference>
<dbReference type="EMBL" id="JAWJWF010000001">
    <property type="protein sequence ID" value="KAK6641891.1"/>
    <property type="molecule type" value="Genomic_DNA"/>
</dbReference>
<reference evidence="1 2" key="1">
    <citation type="submission" date="2023-09" db="EMBL/GenBank/DDBJ databases">
        <title>Genomes of two closely related lineages of the louse Polyplax serrata with different host specificities.</title>
        <authorList>
            <person name="Martinu J."/>
            <person name="Tarabai H."/>
            <person name="Stefka J."/>
            <person name="Hypsa V."/>
        </authorList>
    </citation>
    <scope>NUCLEOTIDE SEQUENCE [LARGE SCALE GENOMIC DNA]</scope>
    <source>
        <strain evidence="1">98ZLc_SE</strain>
    </source>
</reference>
<evidence type="ECO:0000313" key="2">
    <source>
        <dbReference type="Proteomes" id="UP001359485"/>
    </source>
</evidence>
<sequence length="135" mass="15752">MDNEQPSSIQSICHVRASELFPKSPLEREDKHLQVPFKTICGEAVEYLGRTADGVLALSNYRIYLQLKDTYYNIPLGLIEVIEVREIFYLYIGCKDGRSLSQVKDFTGFYKCSPQYRMLHKRSSWIIKRKALNIR</sequence>
<protein>
    <submittedName>
        <fullName evidence="1">Uncharacterized protein</fullName>
    </submittedName>
</protein>
<accession>A0ABR1BEN9</accession>
<organism evidence="1 2">
    <name type="scientific">Polyplax serrata</name>
    <name type="common">Common mouse louse</name>
    <dbReference type="NCBI Taxonomy" id="468196"/>
    <lineage>
        <taxon>Eukaryota</taxon>
        <taxon>Metazoa</taxon>
        <taxon>Ecdysozoa</taxon>
        <taxon>Arthropoda</taxon>
        <taxon>Hexapoda</taxon>
        <taxon>Insecta</taxon>
        <taxon>Pterygota</taxon>
        <taxon>Neoptera</taxon>
        <taxon>Paraneoptera</taxon>
        <taxon>Psocodea</taxon>
        <taxon>Troctomorpha</taxon>
        <taxon>Phthiraptera</taxon>
        <taxon>Anoplura</taxon>
        <taxon>Polyplacidae</taxon>
        <taxon>Polyplax</taxon>
    </lineage>
</organism>
<gene>
    <name evidence="1" type="ORF">RUM44_013611</name>
</gene>
<name>A0ABR1BEN9_POLSC</name>
<proteinExistence type="predicted"/>
<keyword evidence="2" id="KW-1185">Reference proteome</keyword>
<evidence type="ECO:0000313" key="1">
    <source>
        <dbReference type="EMBL" id="KAK6641891.1"/>
    </source>
</evidence>